<dbReference type="SUPFAM" id="SSF53098">
    <property type="entry name" value="Ribonuclease H-like"/>
    <property type="match status" value="1"/>
</dbReference>
<feature type="region of interest" description="Disordered" evidence="1">
    <location>
        <begin position="1"/>
        <end position="45"/>
    </location>
</feature>
<evidence type="ECO:0000256" key="1">
    <source>
        <dbReference type="SAM" id="MobiDB-lite"/>
    </source>
</evidence>
<dbReference type="PROSITE" id="PS50821">
    <property type="entry name" value="PAZ"/>
    <property type="match status" value="1"/>
</dbReference>
<organism evidence="4 5">
    <name type="scientific">Dendrothele bispora (strain CBS 962.96)</name>
    <dbReference type="NCBI Taxonomy" id="1314807"/>
    <lineage>
        <taxon>Eukaryota</taxon>
        <taxon>Fungi</taxon>
        <taxon>Dikarya</taxon>
        <taxon>Basidiomycota</taxon>
        <taxon>Agaricomycotina</taxon>
        <taxon>Agaricomycetes</taxon>
        <taxon>Agaricomycetidae</taxon>
        <taxon>Agaricales</taxon>
        <taxon>Agaricales incertae sedis</taxon>
        <taxon>Dendrothele</taxon>
    </lineage>
</organism>
<dbReference type="SMART" id="SM01163">
    <property type="entry name" value="DUF1785"/>
    <property type="match status" value="1"/>
</dbReference>
<sequence>MQPRGTRGGPSRGAGRGGGRGRGAPREGPTLVGRGPSAGQGTLQSGSTPLIAAHVRATGVKRPGFGTAGTRTRVIVNALEMVVPDDTMFYHYDVCESTPDKTFPPRLNVQLIKALQHDIAPQVFTPAGAYDGKKNLFMPHRLNLGAGDSRVFDVTLPANGSPHDRPPPVYRVKISFAAEINATVLLRSIQGNQSQDEQVLTALTALNVIIRADPIMNHPFNTRSFYPINGERRGVGHGFELVRGYFQSVRPAIGKMLVNVDISTGLFFKPGPLFEVAFDFFNMPGNRRDPSMFSARGGFDARKRHSLQRFLTGVRVSVAPSNRIIVVSRLSDVGADSFRFSLREGGGQITVADHFRRQENRPLRYPSVFCVMNSKGSAIPFEKCTVLLGQIARKQIPPELTKEMVNFSRKRPEERMQNIRQGIQLLSYGQSEYVRSFGLAVNSGAFLETDARVIDPPRLKYGQGSKQPTILPQAGSWNMLDKKFINPIRIDRWVIVVFESPRTVNEAKVRDMIKGYLEACNLVGVVVAERDPVIHYANGQGNIANELKAAGKACVDKNRAGGPDLMVVILPDQAADIYRAVKHFGDCVMGVATQCLRSGNCRKANNQYWMNVCLKTNPKLGGVNVVPDSQSAPLLVDPNNPTIVMGADVMHPAPGSSSPSFTAVVGNVDTNVSKYIATSNVQESRVEIIQDLGSMVKTILTNYRDYRERAEKVARNSSAPKRLIFFRDGVSEGQFTQVRDQEIQILRDVCAELKIKVDITFIVVGKRHHYRFIPPQGMRVDKSGNMPAGTVVDRGITHPIEFDFYLLSHGGLIGTSRPSHYNVLYDDNNFTVDGLQSLCYTLCCVYARATRTVSIPAPVYYADIVCARAKNHFDPLGNVDMSDTATQISGSAGGGMDLNSYKAAYKQVTGSMARRMYFMAD</sequence>
<evidence type="ECO:0000259" key="2">
    <source>
        <dbReference type="PROSITE" id="PS50821"/>
    </source>
</evidence>
<dbReference type="InterPro" id="IPR036397">
    <property type="entry name" value="RNaseH_sf"/>
</dbReference>
<feature type="domain" description="PAZ" evidence="2">
    <location>
        <begin position="272"/>
        <end position="388"/>
    </location>
</feature>
<dbReference type="InterPro" id="IPR003100">
    <property type="entry name" value="PAZ_dom"/>
</dbReference>
<dbReference type="InterPro" id="IPR012337">
    <property type="entry name" value="RNaseH-like_sf"/>
</dbReference>
<dbReference type="SUPFAM" id="SSF101690">
    <property type="entry name" value="PAZ domain"/>
    <property type="match status" value="1"/>
</dbReference>
<dbReference type="EMBL" id="ML179157">
    <property type="protein sequence ID" value="THU97363.1"/>
    <property type="molecule type" value="Genomic_DNA"/>
</dbReference>
<dbReference type="GO" id="GO:0003723">
    <property type="term" value="F:RNA binding"/>
    <property type="evidence" value="ECO:0007669"/>
    <property type="project" value="InterPro"/>
</dbReference>
<dbReference type="OrthoDB" id="10252740at2759"/>
<dbReference type="InterPro" id="IPR032473">
    <property type="entry name" value="Argonaute_Mid_dom"/>
</dbReference>
<dbReference type="AlphaFoldDB" id="A0A4S8M6G7"/>
<name>A0A4S8M6G7_DENBC</name>
<dbReference type="Pfam" id="PF16487">
    <property type="entry name" value="ArgoMid"/>
    <property type="match status" value="1"/>
</dbReference>
<feature type="compositionally biased region" description="Gly residues" evidence="1">
    <location>
        <begin position="1"/>
        <end position="22"/>
    </location>
</feature>
<dbReference type="Pfam" id="PF08699">
    <property type="entry name" value="ArgoL1"/>
    <property type="match status" value="1"/>
</dbReference>
<dbReference type="Proteomes" id="UP000297245">
    <property type="component" value="Unassembled WGS sequence"/>
</dbReference>
<dbReference type="InterPro" id="IPR045246">
    <property type="entry name" value="Piwi_ago-like"/>
</dbReference>
<evidence type="ECO:0000313" key="5">
    <source>
        <dbReference type="Proteomes" id="UP000297245"/>
    </source>
</evidence>
<dbReference type="CDD" id="cd04657">
    <property type="entry name" value="Piwi_ago-like"/>
    <property type="match status" value="1"/>
</dbReference>
<accession>A0A4S8M6G7</accession>
<protein>
    <submittedName>
        <fullName evidence="4">Argonaute-like protein</fullName>
    </submittedName>
</protein>
<dbReference type="InterPro" id="IPR032472">
    <property type="entry name" value="ArgoL2"/>
</dbReference>
<dbReference type="Gene3D" id="3.30.420.10">
    <property type="entry name" value="Ribonuclease H-like superfamily/Ribonuclease H"/>
    <property type="match status" value="1"/>
</dbReference>
<dbReference type="Gene3D" id="2.170.260.10">
    <property type="entry name" value="paz domain"/>
    <property type="match status" value="1"/>
</dbReference>
<dbReference type="SMART" id="SM00950">
    <property type="entry name" value="Piwi"/>
    <property type="match status" value="1"/>
</dbReference>
<dbReference type="Pfam" id="PF02171">
    <property type="entry name" value="Piwi"/>
    <property type="match status" value="1"/>
</dbReference>
<dbReference type="Pfam" id="PF16488">
    <property type="entry name" value="ArgoL2"/>
    <property type="match status" value="1"/>
</dbReference>
<dbReference type="Gene3D" id="3.40.50.2300">
    <property type="match status" value="1"/>
</dbReference>
<dbReference type="InterPro" id="IPR014811">
    <property type="entry name" value="ArgoL1"/>
</dbReference>
<dbReference type="InterPro" id="IPR032474">
    <property type="entry name" value="Argonaute_N"/>
</dbReference>
<dbReference type="InterPro" id="IPR036085">
    <property type="entry name" value="PAZ_dom_sf"/>
</dbReference>
<reference evidence="4 5" key="1">
    <citation type="journal article" date="2019" name="Nat. Ecol. Evol.">
        <title>Megaphylogeny resolves global patterns of mushroom evolution.</title>
        <authorList>
            <person name="Varga T."/>
            <person name="Krizsan K."/>
            <person name="Foldi C."/>
            <person name="Dima B."/>
            <person name="Sanchez-Garcia M."/>
            <person name="Sanchez-Ramirez S."/>
            <person name="Szollosi G.J."/>
            <person name="Szarkandi J.G."/>
            <person name="Papp V."/>
            <person name="Albert L."/>
            <person name="Andreopoulos W."/>
            <person name="Angelini C."/>
            <person name="Antonin V."/>
            <person name="Barry K.W."/>
            <person name="Bougher N.L."/>
            <person name="Buchanan P."/>
            <person name="Buyck B."/>
            <person name="Bense V."/>
            <person name="Catcheside P."/>
            <person name="Chovatia M."/>
            <person name="Cooper J."/>
            <person name="Damon W."/>
            <person name="Desjardin D."/>
            <person name="Finy P."/>
            <person name="Geml J."/>
            <person name="Haridas S."/>
            <person name="Hughes K."/>
            <person name="Justo A."/>
            <person name="Karasinski D."/>
            <person name="Kautmanova I."/>
            <person name="Kiss B."/>
            <person name="Kocsube S."/>
            <person name="Kotiranta H."/>
            <person name="LaButti K.M."/>
            <person name="Lechner B.E."/>
            <person name="Liimatainen K."/>
            <person name="Lipzen A."/>
            <person name="Lukacs Z."/>
            <person name="Mihaltcheva S."/>
            <person name="Morgado L.N."/>
            <person name="Niskanen T."/>
            <person name="Noordeloos M.E."/>
            <person name="Ohm R.A."/>
            <person name="Ortiz-Santana B."/>
            <person name="Ovrebo C."/>
            <person name="Racz N."/>
            <person name="Riley R."/>
            <person name="Savchenko A."/>
            <person name="Shiryaev A."/>
            <person name="Soop K."/>
            <person name="Spirin V."/>
            <person name="Szebenyi C."/>
            <person name="Tomsovsky M."/>
            <person name="Tulloss R.E."/>
            <person name="Uehling J."/>
            <person name="Grigoriev I.V."/>
            <person name="Vagvolgyi C."/>
            <person name="Papp T."/>
            <person name="Martin F.M."/>
            <person name="Miettinen O."/>
            <person name="Hibbett D.S."/>
            <person name="Nagy L.G."/>
        </authorList>
    </citation>
    <scope>NUCLEOTIDE SEQUENCE [LARGE SCALE GENOMIC DNA]</scope>
    <source>
        <strain evidence="4 5">CBS 962.96</strain>
    </source>
</reference>
<dbReference type="Pfam" id="PF16486">
    <property type="entry name" value="ArgoN"/>
    <property type="match status" value="1"/>
</dbReference>
<proteinExistence type="predicted"/>
<gene>
    <name evidence="4" type="ORF">K435DRAFT_965528</name>
</gene>
<keyword evidence="5" id="KW-1185">Reference proteome</keyword>
<dbReference type="PROSITE" id="PS50822">
    <property type="entry name" value="PIWI"/>
    <property type="match status" value="1"/>
</dbReference>
<evidence type="ECO:0000259" key="3">
    <source>
        <dbReference type="PROSITE" id="PS50822"/>
    </source>
</evidence>
<dbReference type="CDD" id="cd02846">
    <property type="entry name" value="PAZ_argonaute_like"/>
    <property type="match status" value="1"/>
</dbReference>
<dbReference type="InterPro" id="IPR003165">
    <property type="entry name" value="Piwi"/>
</dbReference>
<feature type="domain" description="Piwi" evidence="3">
    <location>
        <begin position="565"/>
        <end position="874"/>
    </location>
</feature>
<dbReference type="PANTHER" id="PTHR22891">
    <property type="entry name" value="EUKARYOTIC TRANSLATION INITIATION FACTOR 2C"/>
    <property type="match status" value="1"/>
</dbReference>
<evidence type="ECO:0000313" key="4">
    <source>
        <dbReference type="EMBL" id="THU97363.1"/>
    </source>
</evidence>